<dbReference type="PANTHER" id="PTHR10574">
    <property type="entry name" value="NETRIN/LAMININ-RELATED"/>
    <property type="match status" value="1"/>
</dbReference>
<evidence type="ECO:0000259" key="8">
    <source>
        <dbReference type="PROSITE" id="PS50027"/>
    </source>
</evidence>
<dbReference type="InterPro" id="IPR050440">
    <property type="entry name" value="Laminin/Netrin_ECM"/>
</dbReference>
<sequence>RCDRLYNDRPWQPANGLTGEAHQCVKCKCNGHAESCHFDKTVWLRSGQRSGGVCDCLHNTSGHHCQHCQSGLYRDPERPSTAPDSCRPCMCNHAGSTYCNPDNGDCVCKPGVGGPHCDQCMLGYWGFDEYGCKPCQCAGDCDPYTGDCMFGSESDHNSTAENHLFRTEERFSGFSHPDKCLCKQQAPGSSKLFCNVKYVYAVKVRVLGAHDKGSHAEVDVKVLKVLWDNSCLRLSRGNRTLYPESWTSRGCTCSVLFPGMEYLVVGHEDSIVKPWRPSLSRKFHQLLKTKCS</sequence>
<dbReference type="SMART" id="SM00643">
    <property type="entry name" value="C345C"/>
    <property type="match status" value="1"/>
</dbReference>
<keyword evidence="5" id="KW-0325">Glycoprotein</keyword>
<dbReference type="Gene3D" id="2.10.25.10">
    <property type="entry name" value="Laminin"/>
    <property type="match status" value="2"/>
</dbReference>
<evidence type="ECO:0000259" key="9">
    <source>
        <dbReference type="PROSITE" id="PS50189"/>
    </source>
</evidence>
<dbReference type="CDD" id="cd00055">
    <property type="entry name" value="EGF_Lam"/>
    <property type="match status" value="2"/>
</dbReference>
<name>A0A9J7ZSA2_CYPCA</name>
<dbReference type="SUPFAM" id="SSF50242">
    <property type="entry name" value="TIMP-like"/>
    <property type="match status" value="1"/>
</dbReference>
<evidence type="ECO:0000313" key="10">
    <source>
        <dbReference type="Ensembl" id="ENSCCRP00000132070.1"/>
    </source>
</evidence>
<dbReference type="PROSITE" id="PS50189">
    <property type="entry name" value="NTR"/>
    <property type="match status" value="1"/>
</dbReference>
<keyword evidence="11" id="KW-1185">Reference proteome</keyword>
<dbReference type="SUPFAM" id="SSF57196">
    <property type="entry name" value="EGF/Laminin"/>
    <property type="match status" value="2"/>
</dbReference>
<dbReference type="FunFam" id="2.10.25.10:FF:000082">
    <property type="entry name" value="Laminin subunit alpha 1"/>
    <property type="match status" value="1"/>
</dbReference>
<evidence type="ECO:0000256" key="3">
    <source>
        <dbReference type="ARBA" id="ARBA00022729"/>
    </source>
</evidence>
<evidence type="ECO:0000256" key="4">
    <source>
        <dbReference type="ARBA" id="ARBA00023157"/>
    </source>
</evidence>
<dbReference type="GeneTree" id="ENSGT00940000156615"/>
<feature type="disulfide bond" evidence="7">
    <location>
        <begin position="108"/>
        <end position="117"/>
    </location>
</feature>
<reference evidence="10" key="2">
    <citation type="submission" date="2025-09" db="UniProtKB">
        <authorList>
            <consortium name="Ensembl"/>
        </authorList>
    </citation>
    <scope>IDENTIFICATION</scope>
</reference>
<evidence type="ECO:0000256" key="1">
    <source>
        <dbReference type="ARBA" id="ARBA00004613"/>
    </source>
</evidence>
<dbReference type="OMA" id="KCNCKER"/>
<feature type="domain" description="Laminin EGF-like" evidence="8">
    <location>
        <begin position="27"/>
        <end position="88"/>
    </location>
</feature>
<feature type="domain" description="Laminin EGF-like" evidence="8">
    <location>
        <begin position="89"/>
        <end position="134"/>
    </location>
</feature>
<dbReference type="InterPro" id="IPR018933">
    <property type="entry name" value="Netrin_module_non-TIMP"/>
</dbReference>
<feature type="domain" description="NTR" evidence="9">
    <location>
        <begin position="180"/>
        <end position="291"/>
    </location>
</feature>
<accession>A0A9J7ZSA2</accession>
<dbReference type="InterPro" id="IPR002049">
    <property type="entry name" value="LE_dom"/>
</dbReference>
<feature type="disulfide bond" evidence="7">
    <location>
        <begin position="56"/>
        <end position="65"/>
    </location>
</feature>
<dbReference type="SMART" id="SM00180">
    <property type="entry name" value="EGF_Lam"/>
    <property type="match status" value="2"/>
</dbReference>
<dbReference type="GO" id="GO:0016477">
    <property type="term" value="P:cell migration"/>
    <property type="evidence" value="ECO:0007669"/>
    <property type="project" value="TreeGrafter"/>
</dbReference>
<comment type="subcellular location">
    <subcellularLocation>
        <location evidence="1">Secreted</location>
    </subcellularLocation>
</comment>
<reference evidence="10" key="1">
    <citation type="submission" date="2025-08" db="UniProtKB">
        <authorList>
            <consortium name="Ensembl"/>
        </authorList>
    </citation>
    <scope>IDENTIFICATION</scope>
</reference>
<keyword evidence="3" id="KW-0732">Signal</keyword>
<dbReference type="Proteomes" id="UP001108240">
    <property type="component" value="Unplaced"/>
</dbReference>
<dbReference type="Pfam" id="PF01759">
    <property type="entry name" value="NTR"/>
    <property type="match status" value="1"/>
</dbReference>
<keyword evidence="4 7" id="KW-1015">Disulfide bond</keyword>
<dbReference type="Ensembl" id="ENSCCRT00000122582.1">
    <property type="protein sequence ID" value="ENSCCRP00000132070.1"/>
    <property type="gene ID" value="ENSCCRG00000062275.1"/>
</dbReference>
<comment type="caution">
    <text evidence="7">Lacks conserved residue(s) required for the propagation of feature annotation.</text>
</comment>
<dbReference type="GO" id="GO:0009888">
    <property type="term" value="P:tissue development"/>
    <property type="evidence" value="ECO:0007669"/>
    <property type="project" value="TreeGrafter"/>
</dbReference>
<dbReference type="InterPro" id="IPR001134">
    <property type="entry name" value="Netrin_domain"/>
</dbReference>
<keyword evidence="6 7" id="KW-0424">Laminin EGF-like domain</keyword>
<dbReference type="GO" id="GO:0009887">
    <property type="term" value="P:animal organ morphogenesis"/>
    <property type="evidence" value="ECO:0007669"/>
    <property type="project" value="TreeGrafter"/>
</dbReference>
<dbReference type="Gene3D" id="2.40.50.120">
    <property type="match status" value="1"/>
</dbReference>
<dbReference type="PROSITE" id="PS01248">
    <property type="entry name" value="EGF_LAM_1"/>
    <property type="match status" value="1"/>
</dbReference>
<dbReference type="GO" id="GO:0070831">
    <property type="term" value="P:basement membrane assembly"/>
    <property type="evidence" value="ECO:0007669"/>
    <property type="project" value="TreeGrafter"/>
</dbReference>
<evidence type="ECO:0000256" key="6">
    <source>
        <dbReference type="ARBA" id="ARBA00023292"/>
    </source>
</evidence>
<dbReference type="PRINTS" id="PR00011">
    <property type="entry name" value="EGFLAMININ"/>
</dbReference>
<evidence type="ECO:0000256" key="7">
    <source>
        <dbReference type="PROSITE-ProRule" id="PRU00460"/>
    </source>
</evidence>
<dbReference type="InterPro" id="IPR008993">
    <property type="entry name" value="TIMP-like_OB-fold"/>
</dbReference>
<dbReference type="Pfam" id="PF00053">
    <property type="entry name" value="EGF_laminin"/>
    <property type="match status" value="2"/>
</dbReference>
<evidence type="ECO:0000256" key="2">
    <source>
        <dbReference type="ARBA" id="ARBA00022525"/>
    </source>
</evidence>
<evidence type="ECO:0000256" key="5">
    <source>
        <dbReference type="ARBA" id="ARBA00023180"/>
    </source>
</evidence>
<dbReference type="GO" id="GO:0034446">
    <property type="term" value="P:substrate adhesion-dependent cell spreading"/>
    <property type="evidence" value="ECO:0007669"/>
    <property type="project" value="TreeGrafter"/>
</dbReference>
<dbReference type="PANTHER" id="PTHR10574:SF419">
    <property type="entry name" value="LAMININ SUBUNIT ALPHA-3-RELATED"/>
    <property type="match status" value="1"/>
</dbReference>
<dbReference type="GO" id="GO:0005576">
    <property type="term" value="C:extracellular region"/>
    <property type="evidence" value="ECO:0007669"/>
    <property type="project" value="UniProtKB-SubCell"/>
</dbReference>
<keyword evidence="2" id="KW-0964">Secreted</keyword>
<dbReference type="GO" id="GO:0007411">
    <property type="term" value="P:axon guidance"/>
    <property type="evidence" value="ECO:0007669"/>
    <property type="project" value="TreeGrafter"/>
</dbReference>
<dbReference type="GO" id="GO:0043256">
    <property type="term" value="C:laminin complex"/>
    <property type="evidence" value="ECO:0007669"/>
    <property type="project" value="TreeGrafter"/>
</dbReference>
<organism evidence="10 11">
    <name type="scientific">Cyprinus carpio carpio</name>
    <dbReference type="NCBI Taxonomy" id="630221"/>
    <lineage>
        <taxon>Eukaryota</taxon>
        <taxon>Metazoa</taxon>
        <taxon>Chordata</taxon>
        <taxon>Craniata</taxon>
        <taxon>Vertebrata</taxon>
        <taxon>Euteleostomi</taxon>
        <taxon>Actinopterygii</taxon>
        <taxon>Neopterygii</taxon>
        <taxon>Teleostei</taxon>
        <taxon>Ostariophysi</taxon>
        <taxon>Cypriniformes</taxon>
        <taxon>Cyprinidae</taxon>
        <taxon>Cyprininae</taxon>
        <taxon>Cyprinus</taxon>
    </lineage>
</organism>
<dbReference type="PROSITE" id="PS50027">
    <property type="entry name" value="EGF_LAM_2"/>
    <property type="match status" value="2"/>
</dbReference>
<proteinExistence type="predicted"/>
<protein>
    <submittedName>
        <fullName evidence="10">Netrin 4</fullName>
    </submittedName>
</protein>
<evidence type="ECO:0000313" key="11">
    <source>
        <dbReference type="Proteomes" id="UP001108240"/>
    </source>
</evidence>
<dbReference type="AlphaFoldDB" id="A0A9J7ZSA2"/>